<proteinExistence type="predicted"/>
<dbReference type="Pfam" id="PF03479">
    <property type="entry name" value="PCC"/>
    <property type="match status" value="1"/>
</dbReference>
<comment type="caution">
    <text evidence="2">The sequence shown here is derived from an EMBL/GenBank/DDBJ whole genome shotgun (WGS) entry which is preliminary data.</text>
</comment>
<dbReference type="Gene3D" id="3.30.1330.80">
    <property type="entry name" value="Hypothetical protein, similar to alpha- acetolactate decarboxylase, domain 2"/>
    <property type="match status" value="1"/>
</dbReference>
<evidence type="ECO:0000313" key="3">
    <source>
        <dbReference type="Proteomes" id="UP001250214"/>
    </source>
</evidence>
<organism evidence="2 3">
    <name type="scientific">Lipingzhangella rawalii</name>
    <dbReference type="NCBI Taxonomy" id="2055835"/>
    <lineage>
        <taxon>Bacteria</taxon>
        <taxon>Bacillati</taxon>
        <taxon>Actinomycetota</taxon>
        <taxon>Actinomycetes</taxon>
        <taxon>Streptosporangiales</taxon>
        <taxon>Nocardiopsidaceae</taxon>
        <taxon>Lipingzhangella</taxon>
    </lineage>
</organism>
<dbReference type="CDD" id="cd11378">
    <property type="entry name" value="DUF296"/>
    <property type="match status" value="1"/>
</dbReference>
<accession>A0ABU2HAS1</accession>
<dbReference type="Proteomes" id="UP001250214">
    <property type="component" value="Unassembled WGS sequence"/>
</dbReference>
<dbReference type="EMBL" id="JAVLVT010000011">
    <property type="protein sequence ID" value="MDS1272429.1"/>
    <property type="molecule type" value="Genomic_DNA"/>
</dbReference>
<gene>
    <name evidence="2" type="ORF">RIF23_19250</name>
</gene>
<feature type="domain" description="PPC" evidence="1">
    <location>
        <begin position="6"/>
        <end position="152"/>
    </location>
</feature>
<name>A0ABU2HAS1_9ACTN</name>
<dbReference type="PROSITE" id="PS51742">
    <property type="entry name" value="PPC"/>
    <property type="match status" value="1"/>
</dbReference>
<dbReference type="SUPFAM" id="SSF117856">
    <property type="entry name" value="AF0104/ALDC/Ptd012-like"/>
    <property type="match status" value="1"/>
</dbReference>
<evidence type="ECO:0000313" key="2">
    <source>
        <dbReference type="EMBL" id="MDS1272429.1"/>
    </source>
</evidence>
<evidence type="ECO:0000259" key="1">
    <source>
        <dbReference type="PROSITE" id="PS51742"/>
    </source>
</evidence>
<dbReference type="RefSeq" id="WP_310914015.1">
    <property type="nucleotide sequence ID" value="NZ_JAVLVT010000011.1"/>
</dbReference>
<keyword evidence="3" id="KW-1185">Reference proteome</keyword>
<dbReference type="InterPro" id="IPR005175">
    <property type="entry name" value="PPC_dom"/>
</dbReference>
<reference evidence="3" key="1">
    <citation type="submission" date="2023-07" db="EMBL/GenBank/DDBJ databases">
        <title>Novel species in the genus Lipingzhangella isolated from Sambhar Salt Lake.</title>
        <authorList>
            <person name="Jiya N."/>
            <person name="Kajale S."/>
            <person name="Sharma A."/>
        </authorList>
    </citation>
    <scope>NUCLEOTIDE SEQUENCE [LARGE SCALE GENOMIC DNA]</scope>
    <source>
        <strain evidence="3">LS1_29</strain>
    </source>
</reference>
<protein>
    <submittedName>
        <fullName evidence="2">DUF296 domain-containing protein</fullName>
    </submittedName>
</protein>
<sequence>MRSHELTQGRTFGLVFEHGEDFFSSLHAFCHANDIRQGYIPMFIAGFSHVDIVGTCEKLTDPDAPVWSKVQLSNVEVLGGGTLAYAETTGSISPHIHVAVGLKEHSAAGHTSHLLAARVQFLTEMLLIETTSPTMHRTPNSSLYDVPLLHFAETGPNS</sequence>